<keyword evidence="1" id="KW-1133">Transmembrane helix</keyword>
<dbReference type="EMBL" id="CAEKDK010000006">
    <property type="protein sequence ID" value="CAB4281708.1"/>
    <property type="molecule type" value="Genomic_DNA"/>
</dbReference>
<proteinExistence type="predicted"/>
<name>A0A6J5V728_PRUAR</name>
<reference evidence="2 3" key="1">
    <citation type="submission" date="2020-05" db="EMBL/GenBank/DDBJ databases">
        <authorList>
            <person name="Campoy J."/>
            <person name="Schneeberger K."/>
            <person name="Spophaly S."/>
        </authorList>
    </citation>
    <scope>NUCLEOTIDE SEQUENCE [LARGE SCALE GENOMIC DNA]</scope>
    <source>
        <strain evidence="2">PruArmRojPasFocal</strain>
    </source>
</reference>
<organism evidence="2 3">
    <name type="scientific">Prunus armeniaca</name>
    <name type="common">Apricot</name>
    <name type="synonym">Armeniaca vulgaris</name>
    <dbReference type="NCBI Taxonomy" id="36596"/>
    <lineage>
        <taxon>Eukaryota</taxon>
        <taxon>Viridiplantae</taxon>
        <taxon>Streptophyta</taxon>
        <taxon>Embryophyta</taxon>
        <taxon>Tracheophyta</taxon>
        <taxon>Spermatophyta</taxon>
        <taxon>Magnoliopsida</taxon>
        <taxon>eudicotyledons</taxon>
        <taxon>Gunneridae</taxon>
        <taxon>Pentapetalae</taxon>
        <taxon>rosids</taxon>
        <taxon>fabids</taxon>
        <taxon>Rosales</taxon>
        <taxon>Rosaceae</taxon>
        <taxon>Amygdaloideae</taxon>
        <taxon>Amygdaleae</taxon>
        <taxon>Prunus</taxon>
    </lineage>
</organism>
<feature type="transmembrane region" description="Helical" evidence="1">
    <location>
        <begin position="6"/>
        <end position="25"/>
    </location>
</feature>
<evidence type="ECO:0000256" key="1">
    <source>
        <dbReference type="SAM" id="Phobius"/>
    </source>
</evidence>
<dbReference type="AlphaFoldDB" id="A0A6J5V728"/>
<evidence type="ECO:0000313" key="2">
    <source>
        <dbReference type="EMBL" id="CAB4281708.1"/>
    </source>
</evidence>
<feature type="transmembrane region" description="Helical" evidence="1">
    <location>
        <begin position="117"/>
        <end position="134"/>
    </location>
</feature>
<feature type="transmembrane region" description="Helical" evidence="1">
    <location>
        <begin position="87"/>
        <end position="105"/>
    </location>
</feature>
<dbReference type="Proteomes" id="UP000507222">
    <property type="component" value="Unassembled WGS sequence"/>
</dbReference>
<gene>
    <name evidence="2" type="ORF">CURHAP_LOCUS34837</name>
</gene>
<accession>A0A6J5V728</accession>
<keyword evidence="1" id="KW-0472">Membrane</keyword>
<feature type="transmembrane region" description="Helical" evidence="1">
    <location>
        <begin position="37"/>
        <end position="56"/>
    </location>
</feature>
<evidence type="ECO:0000313" key="3">
    <source>
        <dbReference type="Proteomes" id="UP000507222"/>
    </source>
</evidence>
<sequence>MSPEMFFLFTVIYFVLAEALLYCLISSPTSTISKNNLSKWPFMLFLALTWVPDLIINVPPAFKSWIRTSYAREFLQHMQEIGPDVSFRHMAVCFVLSQAFGYYVMSSPSSIISRNRLPKWPLMLLLNLFWIPALEVGLARVTQALGKGQFA</sequence>
<protein>
    <submittedName>
        <fullName evidence="2">Uncharacterized protein</fullName>
    </submittedName>
</protein>
<keyword evidence="1" id="KW-0812">Transmembrane</keyword>